<dbReference type="InterPro" id="IPR010286">
    <property type="entry name" value="METTL16/RlmF"/>
</dbReference>
<feature type="region of interest" description="Disordered" evidence="7">
    <location>
        <begin position="1"/>
        <end position="24"/>
    </location>
</feature>
<name>A0ABP8I0Y2_9BACT</name>
<dbReference type="Proteomes" id="UP001501153">
    <property type="component" value="Unassembled WGS sequence"/>
</dbReference>
<dbReference type="NCBIfam" id="NF008725">
    <property type="entry name" value="PRK11727.1"/>
    <property type="match status" value="1"/>
</dbReference>
<dbReference type="InterPro" id="IPR029063">
    <property type="entry name" value="SAM-dependent_MTases_sf"/>
</dbReference>
<organism evidence="8 9">
    <name type="scientific">Hymenobacter saemangeumensis</name>
    <dbReference type="NCBI Taxonomy" id="1084522"/>
    <lineage>
        <taxon>Bacteria</taxon>
        <taxon>Pseudomonadati</taxon>
        <taxon>Bacteroidota</taxon>
        <taxon>Cytophagia</taxon>
        <taxon>Cytophagales</taxon>
        <taxon>Hymenobacteraceae</taxon>
        <taxon>Hymenobacter</taxon>
    </lineage>
</organism>
<comment type="subcellular location">
    <subcellularLocation>
        <location evidence="6">Cytoplasm</location>
    </subcellularLocation>
</comment>
<dbReference type="InterPro" id="IPR002052">
    <property type="entry name" value="DNA_methylase_N6_adenine_CS"/>
</dbReference>
<evidence type="ECO:0000256" key="2">
    <source>
        <dbReference type="ARBA" id="ARBA00022552"/>
    </source>
</evidence>
<dbReference type="EMBL" id="BAABGZ010000008">
    <property type="protein sequence ID" value="GAA4348966.1"/>
    <property type="molecule type" value="Genomic_DNA"/>
</dbReference>
<dbReference type="CDD" id="cd02440">
    <property type="entry name" value="AdoMet_MTases"/>
    <property type="match status" value="1"/>
</dbReference>
<dbReference type="InterPro" id="IPR016909">
    <property type="entry name" value="rRNA_lsu_MeTfrase_F"/>
</dbReference>
<evidence type="ECO:0000256" key="5">
    <source>
        <dbReference type="ARBA" id="ARBA00022691"/>
    </source>
</evidence>
<dbReference type="PANTHER" id="PTHR13393:SF0">
    <property type="entry name" value="RNA N6-ADENOSINE-METHYLTRANSFERASE METTL16"/>
    <property type="match status" value="1"/>
</dbReference>
<evidence type="ECO:0000256" key="4">
    <source>
        <dbReference type="ARBA" id="ARBA00022679"/>
    </source>
</evidence>
<dbReference type="PANTHER" id="PTHR13393">
    <property type="entry name" value="SAM-DEPENDENT METHYLTRANSFERASE"/>
    <property type="match status" value="1"/>
</dbReference>
<keyword evidence="3 6" id="KW-0489">Methyltransferase</keyword>
<protein>
    <recommendedName>
        <fullName evidence="6">Ribosomal RNA large subunit methyltransferase F</fullName>
        <ecNumber evidence="6">2.1.1.181</ecNumber>
    </recommendedName>
    <alternativeName>
        <fullName evidence="6">23S rRNA mA1618 methyltransferase</fullName>
    </alternativeName>
    <alternativeName>
        <fullName evidence="6">rRNA adenine N-6-methyltransferase</fullName>
    </alternativeName>
</protein>
<sequence length="328" mass="35862">MRPIPVGPMKQHPTAGSPEKAALHPRNRHQGRYDFAQLLALSPELAAYVRPNEHQADSIDFADPAAVKAMNRALLKQYYGIGIWDIPPGYLCPPIPGRADYLHHLADLLAASNGGQIPRGKGIRVLDVGVGANCIYPIIGHREYGWRFVGSDIDPVAIRVARQIVAANPGLAGTIDCRLQPNPADIFRGVLKPGELFDLVLCNPPFHASAEDAAGANGRKRQQLGTAPAQPALNFGGQAGELWCTGGEEGFVRRMVAESARLPTACFWFTALVSKRDSLYGIQKALDKAGARAVRIVPMAQGHKASRFIAWTFLDEAQQQEWREKRWK</sequence>
<comment type="function">
    <text evidence="6">Specifically methylates the adenine in position 1618 of 23S rRNA.</text>
</comment>
<evidence type="ECO:0000313" key="8">
    <source>
        <dbReference type="EMBL" id="GAA4348966.1"/>
    </source>
</evidence>
<comment type="catalytic activity">
    <reaction evidence="6">
        <text>adenosine(1618) in 23S rRNA + S-adenosyl-L-methionine = N(6)-methyladenosine(1618) in 23S rRNA + S-adenosyl-L-homocysteine + H(+)</text>
        <dbReference type="Rhea" id="RHEA:16497"/>
        <dbReference type="Rhea" id="RHEA-COMP:10229"/>
        <dbReference type="Rhea" id="RHEA-COMP:10231"/>
        <dbReference type="ChEBI" id="CHEBI:15378"/>
        <dbReference type="ChEBI" id="CHEBI:57856"/>
        <dbReference type="ChEBI" id="CHEBI:59789"/>
        <dbReference type="ChEBI" id="CHEBI:74411"/>
        <dbReference type="ChEBI" id="CHEBI:74449"/>
        <dbReference type="EC" id="2.1.1.181"/>
    </reaction>
</comment>
<dbReference type="Pfam" id="PF05971">
    <property type="entry name" value="Methyltransf_10"/>
    <property type="match status" value="1"/>
</dbReference>
<dbReference type="HAMAP" id="MF_01848">
    <property type="entry name" value="23SrRNA_methyltr_F"/>
    <property type="match status" value="1"/>
</dbReference>
<gene>
    <name evidence="6 8" type="primary">rlmF</name>
    <name evidence="8" type="ORF">GCM10023185_05380</name>
</gene>
<comment type="similarity">
    <text evidence="6">Belongs to the methyltransferase superfamily. METTL16/RlmF family.</text>
</comment>
<dbReference type="PIRSF" id="PIRSF029038">
    <property type="entry name" value="Mtase_YbiN_prd"/>
    <property type="match status" value="1"/>
</dbReference>
<evidence type="ECO:0000256" key="6">
    <source>
        <dbReference type="HAMAP-Rule" id="MF_01848"/>
    </source>
</evidence>
<reference evidence="9" key="1">
    <citation type="journal article" date="2019" name="Int. J. Syst. Evol. Microbiol.">
        <title>The Global Catalogue of Microorganisms (GCM) 10K type strain sequencing project: providing services to taxonomists for standard genome sequencing and annotation.</title>
        <authorList>
            <consortium name="The Broad Institute Genomics Platform"/>
            <consortium name="The Broad Institute Genome Sequencing Center for Infectious Disease"/>
            <person name="Wu L."/>
            <person name="Ma J."/>
        </authorList>
    </citation>
    <scope>NUCLEOTIDE SEQUENCE [LARGE SCALE GENOMIC DNA]</scope>
    <source>
        <strain evidence="9">JCM 17923</strain>
    </source>
</reference>
<keyword evidence="1 6" id="KW-0963">Cytoplasm</keyword>
<comment type="caution">
    <text evidence="8">The sequence shown here is derived from an EMBL/GenBank/DDBJ whole genome shotgun (WGS) entry which is preliminary data.</text>
</comment>
<dbReference type="SUPFAM" id="SSF53335">
    <property type="entry name" value="S-adenosyl-L-methionine-dependent methyltransferases"/>
    <property type="match status" value="1"/>
</dbReference>
<evidence type="ECO:0000313" key="9">
    <source>
        <dbReference type="Proteomes" id="UP001501153"/>
    </source>
</evidence>
<dbReference type="Gene3D" id="3.40.50.150">
    <property type="entry name" value="Vaccinia Virus protein VP39"/>
    <property type="match status" value="1"/>
</dbReference>
<evidence type="ECO:0000256" key="1">
    <source>
        <dbReference type="ARBA" id="ARBA00022490"/>
    </source>
</evidence>
<keyword evidence="2 6" id="KW-0698">rRNA processing</keyword>
<keyword evidence="4 6" id="KW-0808">Transferase</keyword>
<keyword evidence="5 6" id="KW-0949">S-adenosyl-L-methionine</keyword>
<keyword evidence="9" id="KW-1185">Reference proteome</keyword>
<dbReference type="EC" id="2.1.1.181" evidence="6"/>
<evidence type="ECO:0000256" key="7">
    <source>
        <dbReference type="SAM" id="MobiDB-lite"/>
    </source>
</evidence>
<dbReference type="PROSITE" id="PS00092">
    <property type="entry name" value="N6_MTASE"/>
    <property type="match status" value="1"/>
</dbReference>
<accession>A0ABP8I0Y2</accession>
<evidence type="ECO:0000256" key="3">
    <source>
        <dbReference type="ARBA" id="ARBA00022603"/>
    </source>
</evidence>
<proteinExistence type="inferred from homology"/>